<dbReference type="SUPFAM" id="SSF56645">
    <property type="entry name" value="Acyl-CoA dehydrogenase NM domain-like"/>
    <property type="match status" value="2"/>
</dbReference>
<dbReference type="InterPro" id="IPR037069">
    <property type="entry name" value="AcylCoA_DH/ox_N_sf"/>
</dbReference>
<name>A0A848KFJ6_9NOCA</name>
<protein>
    <submittedName>
        <fullName evidence="9">Acyl-CoA dehydrogenase</fullName>
    </submittedName>
</protein>
<dbReference type="EMBL" id="VCQU01000007">
    <property type="protein sequence ID" value="NMN97565.1"/>
    <property type="molecule type" value="Genomic_DNA"/>
</dbReference>
<keyword evidence="10" id="KW-1185">Reference proteome</keyword>
<reference evidence="9 10" key="2">
    <citation type="submission" date="2020-06" db="EMBL/GenBank/DDBJ databases">
        <title>Antribacter stalactiti gen. nov., sp. nov., a new member of the family Nacardiaceae isolated from a cave.</title>
        <authorList>
            <person name="Kim I.S."/>
        </authorList>
    </citation>
    <scope>NUCLEOTIDE SEQUENCE [LARGE SCALE GENOMIC DNA]</scope>
    <source>
        <strain evidence="9 10">YC2-7</strain>
    </source>
</reference>
<dbReference type="PANTHER" id="PTHR43292:SF4">
    <property type="entry name" value="ACYL-COA DEHYDROGENASE FADE34"/>
    <property type="match status" value="1"/>
</dbReference>
<feature type="domain" description="Acyl-CoA oxidase/dehydrogenase middle" evidence="7">
    <location>
        <begin position="473"/>
        <end position="566"/>
    </location>
</feature>
<comment type="caution">
    <text evidence="9">The sequence shown here is derived from an EMBL/GenBank/DDBJ whole genome shotgun (WGS) entry which is preliminary data.</text>
</comment>
<dbReference type="Pfam" id="PF00441">
    <property type="entry name" value="Acyl-CoA_dh_1"/>
    <property type="match status" value="2"/>
</dbReference>
<feature type="domain" description="Acyl-CoA dehydrogenase/oxidase C-terminal" evidence="6">
    <location>
        <begin position="579"/>
        <end position="724"/>
    </location>
</feature>
<dbReference type="Proteomes" id="UP000535543">
    <property type="component" value="Unassembled WGS sequence"/>
</dbReference>
<dbReference type="AlphaFoldDB" id="A0A848KFJ6"/>
<reference evidence="9 10" key="1">
    <citation type="submission" date="2019-05" db="EMBL/GenBank/DDBJ databases">
        <authorList>
            <person name="Lee S.D."/>
        </authorList>
    </citation>
    <scope>NUCLEOTIDE SEQUENCE [LARGE SCALE GENOMIC DNA]</scope>
    <source>
        <strain evidence="9 10">YC2-7</strain>
    </source>
</reference>
<evidence type="ECO:0000259" key="8">
    <source>
        <dbReference type="Pfam" id="PF02771"/>
    </source>
</evidence>
<evidence type="ECO:0000313" key="10">
    <source>
        <dbReference type="Proteomes" id="UP000535543"/>
    </source>
</evidence>
<dbReference type="Gene3D" id="2.40.110.10">
    <property type="entry name" value="Butyryl-CoA Dehydrogenase, subunit A, domain 2"/>
    <property type="match status" value="1"/>
</dbReference>
<dbReference type="InterPro" id="IPR046373">
    <property type="entry name" value="Acyl-CoA_Oxase/DH_mid-dom_sf"/>
</dbReference>
<feature type="domain" description="Acyl-CoA dehydrogenase/oxidase N-terminal" evidence="8">
    <location>
        <begin position="7"/>
        <end position="113"/>
    </location>
</feature>
<dbReference type="FunFam" id="2.40.110.10:FF:000011">
    <property type="entry name" value="Acyl-CoA dehydrogenase FadE34"/>
    <property type="match status" value="1"/>
</dbReference>
<dbReference type="GO" id="GO:0050660">
    <property type="term" value="F:flavin adenine dinucleotide binding"/>
    <property type="evidence" value="ECO:0007669"/>
    <property type="project" value="InterPro"/>
</dbReference>
<organism evidence="9 10">
    <name type="scientific">Antrihabitans stalactiti</name>
    <dbReference type="NCBI Taxonomy" id="2584121"/>
    <lineage>
        <taxon>Bacteria</taxon>
        <taxon>Bacillati</taxon>
        <taxon>Actinomycetota</taxon>
        <taxon>Actinomycetes</taxon>
        <taxon>Mycobacteriales</taxon>
        <taxon>Nocardiaceae</taxon>
        <taxon>Antrihabitans</taxon>
    </lineage>
</organism>
<dbReference type="InterPro" id="IPR006091">
    <property type="entry name" value="Acyl-CoA_Oxase/DH_mid-dom"/>
</dbReference>
<evidence type="ECO:0000313" key="9">
    <source>
        <dbReference type="EMBL" id="NMN97565.1"/>
    </source>
</evidence>
<gene>
    <name evidence="9" type="ORF">FGL95_21235</name>
</gene>
<dbReference type="GO" id="GO:0016627">
    <property type="term" value="F:oxidoreductase activity, acting on the CH-CH group of donors"/>
    <property type="evidence" value="ECO:0007669"/>
    <property type="project" value="InterPro"/>
</dbReference>
<keyword evidence="5" id="KW-0560">Oxidoreductase</keyword>
<evidence type="ECO:0000256" key="2">
    <source>
        <dbReference type="ARBA" id="ARBA00009347"/>
    </source>
</evidence>
<dbReference type="Gene3D" id="1.20.140.10">
    <property type="entry name" value="Butyryl-CoA Dehydrogenase, subunit A, domain 3"/>
    <property type="match status" value="2"/>
</dbReference>
<evidence type="ECO:0000259" key="7">
    <source>
        <dbReference type="Pfam" id="PF02770"/>
    </source>
</evidence>
<evidence type="ECO:0000256" key="3">
    <source>
        <dbReference type="ARBA" id="ARBA00022630"/>
    </source>
</evidence>
<accession>A0A848KFJ6</accession>
<evidence type="ECO:0000256" key="5">
    <source>
        <dbReference type="ARBA" id="ARBA00023002"/>
    </source>
</evidence>
<dbReference type="Pfam" id="PF02771">
    <property type="entry name" value="Acyl-CoA_dh_N"/>
    <property type="match status" value="2"/>
</dbReference>
<keyword evidence="4" id="KW-0274">FAD</keyword>
<dbReference type="Pfam" id="PF02770">
    <property type="entry name" value="Acyl-CoA_dh_M"/>
    <property type="match status" value="1"/>
</dbReference>
<dbReference type="RefSeq" id="WP_169590493.1">
    <property type="nucleotide sequence ID" value="NZ_VCQU01000007.1"/>
</dbReference>
<comment type="cofactor">
    <cofactor evidence="1">
        <name>FAD</name>
        <dbReference type="ChEBI" id="CHEBI:57692"/>
    </cofactor>
</comment>
<dbReference type="InterPro" id="IPR013786">
    <property type="entry name" value="AcylCoA_DH/ox_N"/>
</dbReference>
<comment type="similarity">
    <text evidence="2">Belongs to the acyl-CoA dehydrogenase family.</text>
</comment>
<feature type="domain" description="Acyl-CoA dehydrogenase/oxidase C-terminal" evidence="6">
    <location>
        <begin position="224"/>
        <end position="357"/>
    </location>
</feature>
<dbReference type="InterPro" id="IPR036250">
    <property type="entry name" value="AcylCo_DH-like_C"/>
</dbReference>
<evidence type="ECO:0000259" key="6">
    <source>
        <dbReference type="Pfam" id="PF00441"/>
    </source>
</evidence>
<dbReference type="SUPFAM" id="SSF47203">
    <property type="entry name" value="Acyl-CoA dehydrogenase C-terminal domain-like"/>
    <property type="match status" value="2"/>
</dbReference>
<evidence type="ECO:0000256" key="4">
    <source>
        <dbReference type="ARBA" id="ARBA00022827"/>
    </source>
</evidence>
<dbReference type="PANTHER" id="PTHR43292">
    <property type="entry name" value="ACYL-COA DEHYDROGENASE"/>
    <property type="match status" value="1"/>
</dbReference>
<evidence type="ECO:0000256" key="1">
    <source>
        <dbReference type="ARBA" id="ARBA00001974"/>
    </source>
</evidence>
<dbReference type="InterPro" id="IPR009100">
    <property type="entry name" value="AcylCoA_DH/oxidase_NM_dom_sf"/>
</dbReference>
<dbReference type="GO" id="GO:0005886">
    <property type="term" value="C:plasma membrane"/>
    <property type="evidence" value="ECO:0007669"/>
    <property type="project" value="TreeGrafter"/>
</dbReference>
<dbReference type="InterPro" id="IPR009075">
    <property type="entry name" value="AcylCo_DH/oxidase_C"/>
</dbReference>
<sequence>MSIAISSDHVALAESVRSLTKRTVTSADLHEVLDAKVEVEPAYWRAAADIGLFGLHLPEQFGGQGFGYSELVVVIEELGRSAAPGPFIPTVLAAAIVELSSNTDAKNALLPSLSDWSRRGAASVRSNVVGRIENGLLHVEGTASSVVGASAADVVVLPVSVWAGETRPTWIALDAADLTIRDSASVDLLRPIADIEIAAQVVPADRVLGVLDGARVGSIAAVLYSAEAVGVASACTHIASEYARVRHQFGRPIGQFQAVKHKCAAMLVGAERAAAAVWDAARALDDATSSHVDLSAAIAAVLAPPAALTAAQDTIQVLGGIGFTWEHDAHIYYRRAIGISAAIGRSTVWTRTVTERVIESGLPLIEVTLSDDAERRRGEIRSAVAELAAAPADERIDRIVNGGWVLPHLPIPWGRNADAVDQVIIQQELTTAGIVRPEIALANWMVPSLIAYGTSEQQQRYLPQTLRGEVFWCQLFSEPGAGSDLASLTTRATKVVGGWRLTGTKVWNSLAQFADRGFCLARTDPAAPKHEGITYFLIDMKAAGVTVKPLRELTGSALFNEVFLEDVFVSDEDVVGEVNKGWEVTRNTLSNERVSLSNKDLPLYASCSDVVRYAQQTELDAIAQDRIGRLVAEGYTVRLLNLRSTMLQLDGTDPGASSSVAKLLNMRFGQHAAEVVHAEFGYEGASANESQAAGKWASYLLASRATTIYGGTTEIQLNIIAERQLHLPRDPAPIEK</sequence>
<proteinExistence type="inferred from homology"/>
<dbReference type="InterPro" id="IPR052161">
    <property type="entry name" value="Mycobact_Acyl-CoA_DH"/>
</dbReference>
<feature type="domain" description="Acyl-CoA dehydrogenase/oxidase N-terminal" evidence="8">
    <location>
        <begin position="391"/>
        <end position="469"/>
    </location>
</feature>
<dbReference type="Gene3D" id="1.10.540.10">
    <property type="entry name" value="Acyl-CoA dehydrogenase/oxidase, N-terminal domain"/>
    <property type="match status" value="2"/>
</dbReference>
<keyword evidence="3" id="KW-0285">Flavoprotein</keyword>